<keyword evidence="4" id="KW-0378">Hydrolase</keyword>
<dbReference type="GO" id="GO:0006508">
    <property type="term" value="P:proteolysis"/>
    <property type="evidence" value="ECO:0007669"/>
    <property type="project" value="UniProtKB-KW"/>
</dbReference>
<evidence type="ECO:0000256" key="8">
    <source>
        <dbReference type="SAM" id="MobiDB-lite"/>
    </source>
</evidence>
<dbReference type="InterPro" id="IPR009003">
    <property type="entry name" value="Peptidase_S1_PA"/>
</dbReference>
<dbReference type="InterPro" id="IPR001254">
    <property type="entry name" value="Trypsin_dom"/>
</dbReference>
<dbReference type="EC" id="3.4.21.4" evidence="7"/>
<evidence type="ECO:0000313" key="11">
    <source>
        <dbReference type="Proteomes" id="UP000824540"/>
    </source>
</evidence>
<evidence type="ECO:0000259" key="9">
    <source>
        <dbReference type="PROSITE" id="PS50240"/>
    </source>
</evidence>
<dbReference type="InterPro" id="IPR043504">
    <property type="entry name" value="Peptidase_S1_PA_chymotrypsin"/>
</dbReference>
<comment type="catalytic activity">
    <reaction evidence="6">
        <text>Preferential cleavage: Arg-|-Xaa, Lys-|-Xaa.</text>
        <dbReference type="EC" id="3.4.21.4"/>
    </reaction>
</comment>
<feature type="domain" description="Peptidase S1" evidence="9">
    <location>
        <begin position="82"/>
        <end position="284"/>
    </location>
</feature>
<keyword evidence="5" id="KW-0720">Serine protease</keyword>
<dbReference type="InterPro" id="IPR050127">
    <property type="entry name" value="Serine_Proteases_S1"/>
</dbReference>
<evidence type="ECO:0000256" key="6">
    <source>
        <dbReference type="ARBA" id="ARBA00036320"/>
    </source>
</evidence>
<comment type="subcellular location">
    <subcellularLocation>
        <location evidence="1">Secreted</location>
    </subcellularLocation>
</comment>
<comment type="caution">
    <text evidence="10">The sequence shown here is derived from an EMBL/GenBank/DDBJ whole genome shotgun (WGS) entry which is preliminary data.</text>
</comment>
<dbReference type="Pfam" id="PF00089">
    <property type="entry name" value="Trypsin"/>
    <property type="match status" value="1"/>
</dbReference>
<proteinExistence type="predicted"/>
<protein>
    <recommendedName>
        <fullName evidence="7">trypsin</fullName>
        <ecNumber evidence="7">3.4.21.4</ecNumber>
    </recommendedName>
</protein>
<dbReference type="SUPFAM" id="SSF50494">
    <property type="entry name" value="Trypsin-like serine proteases"/>
    <property type="match status" value="1"/>
</dbReference>
<keyword evidence="3" id="KW-0645">Protease</keyword>
<gene>
    <name evidence="10" type="ORF">JZ751_014997</name>
</gene>
<evidence type="ECO:0000256" key="2">
    <source>
        <dbReference type="ARBA" id="ARBA00022525"/>
    </source>
</evidence>
<evidence type="ECO:0000256" key="3">
    <source>
        <dbReference type="ARBA" id="ARBA00022670"/>
    </source>
</evidence>
<evidence type="ECO:0000256" key="4">
    <source>
        <dbReference type="ARBA" id="ARBA00022801"/>
    </source>
</evidence>
<dbReference type="AlphaFoldDB" id="A0A8T2MV28"/>
<dbReference type="Gene3D" id="2.40.10.10">
    <property type="entry name" value="Trypsin-like serine proteases"/>
    <property type="match status" value="1"/>
</dbReference>
<sequence>MALVEGTGHSAGGTDQAKLGANSGPLPGVSTGGDESDSWSSLPLQERETETGIFTDLQSKREGCEKERVRLRAETPHPLSQTVAHIKPAQNASSPSHARHGNPANVDAGCHSDKLHPRRHVCGDHRRARGQSPFQTLHGSYKRGRGTLNVMNVTLGAHSSSRTEKEQQQFVVARAIPHSKFNCKTGLNKPARLNQYVKILALPKPVKDEPKNTQCTIAGWGLTQPNGKKAADKLMEVNVKVVNRKECGKIYKKIKSNIKITSDMLCAWDEQGRKDTSNVMTSPL</sequence>
<dbReference type="PANTHER" id="PTHR24264:SF65">
    <property type="entry name" value="SRCR DOMAIN-CONTAINING PROTEIN"/>
    <property type="match status" value="1"/>
</dbReference>
<evidence type="ECO:0000256" key="1">
    <source>
        <dbReference type="ARBA" id="ARBA00004613"/>
    </source>
</evidence>
<dbReference type="GO" id="GO:0004252">
    <property type="term" value="F:serine-type endopeptidase activity"/>
    <property type="evidence" value="ECO:0007669"/>
    <property type="project" value="UniProtKB-EC"/>
</dbReference>
<dbReference type="OrthoDB" id="6755574at2759"/>
<dbReference type="PROSITE" id="PS50240">
    <property type="entry name" value="TRYPSIN_DOM"/>
    <property type="match status" value="1"/>
</dbReference>
<keyword evidence="11" id="KW-1185">Reference proteome</keyword>
<dbReference type="SMART" id="SM00020">
    <property type="entry name" value="Tryp_SPc"/>
    <property type="match status" value="1"/>
</dbReference>
<evidence type="ECO:0000313" key="10">
    <source>
        <dbReference type="EMBL" id="KAG9328327.1"/>
    </source>
</evidence>
<dbReference type="PANTHER" id="PTHR24264">
    <property type="entry name" value="TRYPSIN-RELATED"/>
    <property type="match status" value="1"/>
</dbReference>
<dbReference type="GO" id="GO:0005615">
    <property type="term" value="C:extracellular space"/>
    <property type="evidence" value="ECO:0007669"/>
    <property type="project" value="TreeGrafter"/>
</dbReference>
<feature type="region of interest" description="Disordered" evidence="8">
    <location>
        <begin position="1"/>
        <end position="63"/>
    </location>
</feature>
<evidence type="ECO:0000256" key="7">
    <source>
        <dbReference type="ARBA" id="ARBA00038868"/>
    </source>
</evidence>
<evidence type="ECO:0000256" key="5">
    <source>
        <dbReference type="ARBA" id="ARBA00022825"/>
    </source>
</evidence>
<organism evidence="10 11">
    <name type="scientific">Albula glossodonta</name>
    <name type="common">roundjaw bonefish</name>
    <dbReference type="NCBI Taxonomy" id="121402"/>
    <lineage>
        <taxon>Eukaryota</taxon>
        <taxon>Metazoa</taxon>
        <taxon>Chordata</taxon>
        <taxon>Craniata</taxon>
        <taxon>Vertebrata</taxon>
        <taxon>Euteleostomi</taxon>
        <taxon>Actinopterygii</taxon>
        <taxon>Neopterygii</taxon>
        <taxon>Teleostei</taxon>
        <taxon>Albuliformes</taxon>
        <taxon>Albulidae</taxon>
        <taxon>Albula</taxon>
    </lineage>
</organism>
<keyword evidence="2" id="KW-0964">Secreted</keyword>
<dbReference type="EMBL" id="JAFBMS010002371">
    <property type="protein sequence ID" value="KAG9328327.1"/>
    <property type="molecule type" value="Genomic_DNA"/>
</dbReference>
<name>A0A8T2MV28_9TELE</name>
<dbReference type="Proteomes" id="UP000824540">
    <property type="component" value="Unassembled WGS sequence"/>
</dbReference>
<accession>A0A8T2MV28</accession>
<reference evidence="10" key="1">
    <citation type="thesis" date="2021" institute="BYU ScholarsArchive" country="Provo, UT, USA">
        <title>Applications of and Algorithms for Genome Assembly and Genomic Analyses with an Emphasis on Marine Teleosts.</title>
        <authorList>
            <person name="Pickett B.D."/>
        </authorList>
    </citation>
    <scope>NUCLEOTIDE SEQUENCE</scope>
    <source>
        <strain evidence="10">HI-2016</strain>
    </source>
</reference>